<reference evidence="1 2" key="1">
    <citation type="submission" date="2020-05" db="EMBL/GenBank/DDBJ databases">
        <title>Hymenobacter terrestris sp. nov. and Hymenobacter lapidiphilus sp. nov., isolated from regoliths in Antarctica.</title>
        <authorList>
            <person name="Sedlacek I."/>
            <person name="Pantucek R."/>
            <person name="Zeman M."/>
            <person name="Holochova P."/>
            <person name="Kralova S."/>
            <person name="Stankova E."/>
            <person name="Sedo O."/>
            <person name="Micenkova L."/>
            <person name="Svec P."/>
            <person name="Gupta V."/>
            <person name="Sood U."/>
            <person name="Korpole U.S."/>
            <person name="Lal R."/>
        </authorList>
    </citation>
    <scope>NUCLEOTIDE SEQUENCE [LARGE SCALE GENOMIC DNA]</scope>
    <source>
        <strain evidence="1 2">P5342</strain>
    </source>
</reference>
<dbReference type="RefSeq" id="WP_176909708.1">
    <property type="nucleotide sequence ID" value="NZ_JABKAU010000039.1"/>
</dbReference>
<proteinExistence type="predicted"/>
<gene>
    <name evidence="1" type="ORF">HW554_16640</name>
</gene>
<comment type="caution">
    <text evidence="1">The sequence shown here is derived from an EMBL/GenBank/DDBJ whole genome shotgun (WGS) entry which is preliminary data.</text>
</comment>
<evidence type="ECO:0000313" key="1">
    <source>
        <dbReference type="EMBL" id="NVO32845.1"/>
    </source>
</evidence>
<name>A0A7Y7PRR5_9BACT</name>
<dbReference type="EMBL" id="JABKAU010000039">
    <property type="protein sequence ID" value="NVO32845.1"/>
    <property type="molecule type" value="Genomic_DNA"/>
</dbReference>
<dbReference type="AlphaFoldDB" id="A0A7Y7PRR5"/>
<organism evidence="1 2">
    <name type="scientific">Hymenobacter lapidiphilus</name>
    <dbReference type="NCBI Taxonomy" id="2608003"/>
    <lineage>
        <taxon>Bacteria</taxon>
        <taxon>Pseudomonadati</taxon>
        <taxon>Bacteroidota</taxon>
        <taxon>Cytophagia</taxon>
        <taxon>Cytophagales</taxon>
        <taxon>Hymenobacteraceae</taxon>
        <taxon>Hymenobacter</taxon>
    </lineage>
</organism>
<protein>
    <submittedName>
        <fullName evidence="1">Uncharacterized protein</fullName>
    </submittedName>
</protein>
<evidence type="ECO:0000313" key="2">
    <source>
        <dbReference type="Proteomes" id="UP000565521"/>
    </source>
</evidence>
<keyword evidence="2" id="KW-1185">Reference proteome</keyword>
<sequence length="146" mass="16489">MSVSAYFRRNFNRLCPILLLLGAYWAYGAYERHRLRSYGAPYNPVRQRLGLPLVGADWQEVRSDDAIDFVNPNSKAAHTRKRVVVSWKGVVEEADLVILPMEKGTLDMIYNGRGGASSATLYKAHSAVQMPYMQAIDTLKKYHLGP</sequence>
<accession>A0A7Y7PRR5</accession>
<dbReference type="Proteomes" id="UP000565521">
    <property type="component" value="Unassembled WGS sequence"/>
</dbReference>